<feature type="non-terminal residue" evidence="2">
    <location>
        <position position="1"/>
    </location>
</feature>
<organism evidence="2 3">
    <name type="scientific">Heterotrigona itama</name>
    <dbReference type="NCBI Taxonomy" id="395501"/>
    <lineage>
        <taxon>Eukaryota</taxon>
        <taxon>Metazoa</taxon>
        <taxon>Ecdysozoa</taxon>
        <taxon>Arthropoda</taxon>
        <taxon>Hexapoda</taxon>
        <taxon>Insecta</taxon>
        <taxon>Pterygota</taxon>
        <taxon>Neoptera</taxon>
        <taxon>Endopterygota</taxon>
        <taxon>Hymenoptera</taxon>
        <taxon>Apocrita</taxon>
        <taxon>Aculeata</taxon>
        <taxon>Apoidea</taxon>
        <taxon>Anthophila</taxon>
        <taxon>Apidae</taxon>
        <taxon>Heterotrigona</taxon>
    </lineage>
</organism>
<reference evidence="2" key="1">
    <citation type="submission" date="2020-07" db="EMBL/GenBank/DDBJ databases">
        <authorList>
            <person name="Nazaruddin N."/>
        </authorList>
    </citation>
    <scope>NUCLEOTIDE SEQUENCE</scope>
</reference>
<protein>
    <submittedName>
        <fullName evidence="2">Uncharacterized protein</fullName>
    </submittedName>
</protein>
<sequence length="72" mass="7583">IFIYLTLKNYCGLPRPKPPRNSTSPVPAPTSAFLSPGPVGPPGPRLYPERSSVGLDSLRAPVAGLGRVLSDL</sequence>
<evidence type="ECO:0000313" key="3">
    <source>
        <dbReference type="Proteomes" id="UP000752696"/>
    </source>
</evidence>
<name>A0A6V7HFV5_9HYME</name>
<dbReference type="EMBL" id="CAJDYZ010011253">
    <property type="protein sequence ID" value="CAD1479201.1"/>
    <property type="molecule type" value="Genomic_DNA"/>
</dbReference>
<dbReference type="AlphaFoldDB" id="A0A6V7HFV5"/>
<evidence type="ECO:0000313" key="2">
    <source>
        <dbReference type="EMBL" id="CAD1479201.1"/>
    </source>
</evidence>
<keyword evidence="3" id="KW-1185">Reference proteome</keyword>
<feature type="region of interest" description="Disordered" evidence="1">
    <location>
        <begin position="14"/>
        <end position="51"/>
    </location>
</feature>
<comment type="caution">
    <text evidence="2">The sequence shown here is derived from an EMBL/GenBank/DDBJ whole genome shotgun (WGS) entry which is preliminary data.</text>
</comment>
<feature type="non-terminal residue" evidence="2">
    <location>
        <position position="72"/>
    </location>
</feature>
<proteinExistence type="predicted"/>
<evidence type="ECO:0000256" key="1">
    <source>
        <dbReference type="SAM" id="MobiDB-lite"/>
    </source>
</evidence>
<gene>
    <name evidence="2" type="ORF">MHI_LOCUS845990</name>
</gene>
<dbReference type="Proteomes" id="UP000752696">
    <property type="component" value="Unassembled WGS sequence"/>
</dbReference>
<dbReference type="OrthoDB" id="10580964at2759"/>
<accession>A0A6V7HFV5</accession>